<evidence type="ECO:0000313" key="1">
    <source>
        <dbReference type="EMBL" id="SDF53922.1"/>
    </source>
</evidence>
<name>A0A1G7LWQ3_9EURY</name>
<dbReference type="AlphaFoldDB" id="A0A1G7LWQ3"/>
<dbReference type="Gene3D" id="3.40.91.80">
    <property type="match status" value="1"/>
</dbReference>
<dbReference type="InterPro" id="IPR038365">
    <property type="entry name" value="EcoRII_C_sf"/>
</dbReference>
<protein>
    <submittedName>
        <fullName evidence="1">Uncharacterized protein</fullName>
    </submittedName>
</protein>
<evidence type="ECO:0000313" key="2">
    <source>
        <dbReference type="Proteomes" id="UP000324020"/>
    </source>
</evidence>
<accession>A0A1G7LWQ3</accession>
<dbReference type="Proteomes" id="UP000324020">
    <property type="component" value="Unassembled WGS sequence"/>
</dbReference>
<proteinExistence type="predicted"/>
<dbReference type="OrthoDB" id="346347at2157"/>
<organism evidence="1 2">
    <name type="scientific">Halorubrum xinjiangense</name>
    <dbReference type="NCBI Taxonomy" id="261291"/>
    <lineage>
        <taxon>Archaea</taxon>
        <taxon>Methanobacteriati</taxon>
        <taxon>Methanobacteriota</taxon>
        <taxon>Stenosarchaea group</taxon>
        <taxon>Halobacteria</taxon>
        <taxon>Halobacteriales</taxon>
        <taxon>Haloferacaceae</taxon>
        <taxon>Halorubrum</taxon>
    </lineage>
</organism>
<sequence length="296" mass="33745">MSNRPEEIKNELQGDGYLKDLRERVNESVQETSEKAIEKFEENNREITAEYLQNHFSEVIIGLIGYETDIFESRSNEVYPQALVKFLEEEYNSGQATVSSYAKSGDPELTEYSAIRETFRDIEQEFNAHDDFSEVFKRAIPELYYLIKPIVQSAGQSSFKRAGGAFRQQFINLVEISGYNLRSQTSEGSGYILIFSPENEDEAKEIYFGFHTTLKDRFRATLPGPDNMPNYLVTAAGADAISNNDSEDITADRLDQIADAGAKLIAIDKEADRYPNRNKIISYETFITEELPSYFD</sequence>
<dbReference type="RefSeq" id="WP_149798495.1">
    <property type="nucleotide sequence ID" value="NZ_FNBO01000005.1"/>
</dbReference>
<dbReference type="EMBL" id="FNBO01000005">
    <property type="protein sequence ID" value="SDF53922.1"/>
    <property type="molecule type" value="Genomic_DNA"/>
</dbReference>
<reference evidence="1 2" key="1">
    <citation type="submission" date="2016-10" db="EMBL/GenBank/DDBJ databases">
        <authorList>
            <person name="Varghese N."/>
            <person name="Submissions S."/>
        </authorList>
    </citation>
    <scope>NUCLEOTIDE SEQUENCE [LARGE SCALE GENOMIC DNA]</scope>
    <source>
        <strain evidence="1 2">CGMCC 1.3527</strain>
    </source>
</reference>
<gene>
    <name evidence="1" type="ORF">SAMN04488067_105137</name>
</gene>
<keyword evidence="2" id="KW-1185">Reference proteome</keyword>